<dbReference type="NCBIfam" id="TIGR03695">
    <property type="entry name" value="menH_SHCHC"/>
    <property type="match status" value="1"/>
</dbReference>
<comment type="catalytic activity">
    <reaction evidence="3">
        <text>5-enolpyruvoyl-6-hydroxy-2-succinyl-cyclohex-3-ene-1-carboxylate = (1R,6R)-6-hydroxy-2-succinyl-cyclohexa-2,4-diene-1-carboxylate + pyruvate</text>
        <dbReference type="Rhea" id="RHEA:25597"/>
        <dbReference type="ChEBI" id="CHEBI:15361"/>
        <dbReference type="ChEBI" id="CHEBI:58689"/>
        <dbReference type="ChEBI" id="CHEBI:58818"/>
        <dbReference type="EC" id="4.2.99.20"/>
    </reaction>
</comment>
<dbReference type="PRINTS" id="PR00111">
    <property type="entry name" value="ABHYDROLASE"/>
</dbReference>
<evidence type="ECO:0000256" key="2">
    <source>
        <dbReference type="ARBA" id="ARBA00023239"/>
    </source>
</evidence>
<evidence type="ECO:0000259" key="4">
    <source>
        <dbReference type="Pfam" id="PF00561"/>
    </source>
</evidence>
<dbReference type="UniPathway" id="UPA01057">
    <property type="reaction ID" value="UER00900"/>
</dbReference>
<dbReference type="Gene3D" id="3.40.50.1820">
    <property type="entry name" value="alpha/beta hydrolase"/>
    <property type="match status" value="1"/>
</dbReference>
<dbReference type="InterPro" id="IPR000073">
    <property type="entry name" value="AB_hydrolase_1"/>
</dbReference>
<dbReference type="SUPFAM" id="SSF53474">
    <property type="entry name" value="alpha/beta-Hydrolases"/>
    <property type="match status" value="1"/>
</dbReference>
<dbReference type="InterPro" id="IPR029058">
    <property type="entry name" value="AB_hydrolase_fold"/>
</dbReference>
<keyword evidence="6" id="KW-1185">Reference proteome</keyword>
<keyword evidence="2 3" id="KW-0456">Lyase</keyword>
<comment type="pathway">
    <text evidence="3">Quinol/quinone metabolism; menaquinone biosynthesis.</text>
</comment>
<protein>
    <recommendedName>
        <fullName evidence="3">Putative 2-succinyl-6-hydroxy-2,4-cyclohexadiene-1-carboxylate synthase</fullName>
        <shortName evidence="3">SHCHC synthase</shortName>
        <ecNumber evidence="3">4.2.99.20</ecNumber>
    </recommendedName>
</protein>
<dbReference type="RefSeq" id="WP_097642361.1">
    <property type="nucleotide sequence ID" value="NZ_NQWI01000004.1"/>
</dbReference>
<evidence type="ECO:0000256" key="1">
    <source>
        <dbReference type="ARBA" id="ARBA00022428"/>
    </source>
</evidence>
<comment type="pathway">
    <text evidence="3">Quinol/quinone metabolism; 1,4-dihydroxy-2-naphthoate biosynthesis; 1,4-dihydroxy-2-naphthoate from chorismate: step 3/7.</text>
</comment>
<comment type="function">
    <text evidence="3">Catalyzes a proton abstraction reaction that results in 2,5-elimination of pyruvate from 2-succinyl-5-enolpyruvyl-6-hydroxy-3-cyclohexene-1-carboxylate (SEPHCHC) and the formation of 2-succinyl-6-hydroxy-2,4-cyclohexadiene-1-carboxylate (SHCHC).</text>
</comment>
<dbReference type="UniPathway" id="UPA00079"/>
<organism evidence="5 6">
    <name type="scientific">Candidatus Viridilinea mediisalina</name>
    <dbReference type="NCBI Taxonomy" id="2024553"/>
    <lineage>
        <taxon>Bacteria</taxon>
        <taxon>Bacillati</taxon>
        <taxon>Chloroflexota</taxon>
        <taxon>Chloroflexia</taxon>
        <taxon>Chloroflexales</taxon>
        <taxon>Chloroflexineae</taxon>
        <taxon>Oscillochloridaceae</taxon>
        <taxon>Candidatus Viridilinea</taxon>
    </lineage>
</organism>
<dbReference type="AlphaFoldDB" id="A0A2A6RPH7"/>
<dbReference type="PANTHER" id="PTHR42916:SF1">
    <property type="entry name" value="PROTEIN PHYLLO, CHLOROPLASTIC"/>
    <property type="match status" value="1"/>
</dbReference>
<evidence type="ECO:0000313" key="6">
    <source>
        <dbReference type="Proteomes" id="UP000220527"/>
    </source>
</evidence>
<dbReference type="GO" id="GO:0009234">
    <property type="term" value="P:menaquinone biosynthetic process"/>
    <property type="evidence" value="ECO:0007669"/>
    <property type="project" value="UniProtKB-UniRule"/>
</dbReference>
<dbReference type="Proteomes" id="UP000220527">
    <property type="component" value="Unassembled WGS sequence"/>
</dbReference>
<dbReference type="EMBL" id="NQWI01000004">
    <property type="protein sequence ID" value="PDW04779.1"/>
    <property type="molecule type" value="Genomic_DNA"/>
</dbReference>
<comment type="subunit">
    <text evidence="3">Monomer.</text>
</comment>
<dbReference type="EC" id="4.2.99.20" evidence="3"/>
<name>A0A2A6RPH7_9CHLR</name>
<reference evidence="6" key="1">
    <citation type="submission" date="2017-08" db="EMBL/GenBank/DDBJ databases">
        <authorList>
            <person name="Grouzdev D.S."/>
            <person name="Gaisin V.A."/>
            <person name="Rysina M.S."/>
            <person name="Gorlenko V.M."/>
        </authorList>
    </citation>
    <scope>NUCLEOTIDE SEQUENCE [LARGE SCALE GENOMIC DNA]</scope>
    <source>
        <strain evidence="6">Kir15-3F</strain>
    </source>
</reference>
<feature type="domain" description="AB hydrolase-1" evidence="4">
    <location>
        <begin position="11"/>
        <end position="247"/>
    </location>
</feature>
<dbReference type="Pfam" id="PF00561">
    <property type="entry name" value="Abhydrolase_1"/>
    <property type="match status" value="1"/>
</dbReference>
<proteinExistence type="inferred from homology"/>
<dbReference type="PANTHER" id="PTHR42916">
    <property type="entry name" value="2-SUCCINYL-5-ENOLPYRUVYL-6-HYDROXY-3-CYCLOHEXENE-1-CARBOXYLATE SYNTHASE"/>
    <property type="match status" value="1"/>
</dbReference>
<sequence>MLVYDIYGNGPPLLLLHGFTGSAEEWLPLRPYWADVRTLIAPDLIGHGRSPAPTDASCYTMERCVSDLLALLDHLGLAQVDVLGYSMGGRVALQLAAAAPKRVQRMILESASPGLATTEERAARSASDHALAEAIERNGLAWFVDYWAALPLFASQASLPTTQRAQLSARRLRGSPHGYANSLRGMGTGQQSSLWEQLSTMLHPTLLISGALDHKFVALNQAMARQLPNASHGIIAHAGHTVHLEQPEAFAQAVRRFL</sequence>
<comment type="caution">
    <text evidence="5">The sequence shown here is derived from an EMBL/GenBank/DDBJ whole genome shotgun (WGS) entry which is preliminary data.</text>
</comment>
<dbReference type="InterPro" id="IPR022485">
    <property type="entry name" value="SHCHC_synthase_MenH"/>
</dbReference>
<evidence type="ECO:0000313" key="5">
    <source>
        <dbReference type="EMBL" id="PDW04779.1"/>
    </source>
</evidence>
<comment type="similarity">
    <text evidence="3">Belongs to the AB hydrolase superfamily. MenH family.</text>
</comment>
<keyword evidence="1 3" id="KW-0474">Menaquinone biosynthesis</keyword>
<dbReference type="GO" id="GO:0070205">
    <property type="term" value="F:2-succinyl-6-hydroxy-2,4-cyclohexadiene-1-carboxylate synthase activity"/>
    <property type="evidence" value="ECO:0007669"/>
    <property type="project" value="UniProtKB-UniRule"/>
</dbReference>
<dbReference type="HAMAP" id="MF_01660">
    <property type="entry name" value="MenH"/>
    <property type="match status" value="1"/>
</dbReference>
<gene>
    <name evidence="3 5" type="primary">menH</name>
    <name evidence="5" type="ORF">CJ255_01680</name>
</gene>
<dbReference type="OrthoDB" id="9808398at2"/>
<accession>A0A2A6RPH7</accession>
<evidence type="ECO:0000256" key="3">
    <source>
        <dbReference type="HAMAP-Rule" id="MF_01660"/>
    </source>
</evidence>